<evidence type="ECO:0000259" key="2">
    <source>
        <dbReference type="Pfam" id="PF17774"/>
    </source>
</evidence>
<gene>
    <name evidence="3" type="ORF">Taro_025575</name>
</gene>
<feature type="compositionally biased region" description="Low complexity" evidence="1">
    <location>
        <begin position="290"/>
        <end position="302"/>
    </location>
</feature>
<sequence>MAMTVVAAGPAALLVLPSPLQKALRLLPCCSRPPRASLLSSPWLPSVGGMCHVAVEALKRREGGGEAVRAGAIADKNVAETVKNIVELARRASLRRSVMHTNFVSPPVVKEATMALERLADIKAVSQGGYPQAERCRLSVGHPDDLDAIPNAVSAVRISGNFEFQPCSHGDFLGAILSTGVMRDKVGDILLQVCSTCSYTRIIIIVVVIILLRSCFPFDDGGDALGLFAGNLNSGSLGSSPSNIHSAHDISVERRREEKRSRRRQLRQQPPWTSEPTFVGSAGSRHRPRPSLSPLSSGSSLHDAGRGIKEEASEPGQAGSTLPATVPGLLQYRRCTRSSYRTASVEGLSELSFTCRLRRCGRLAEF</sequence>
<dbReference type="EMBL" id="NMUH01001501">
    <property type="protein sequence ID" value="MQL92928.1"/>
    <property type="molecule type" value="Genomic_DNA"/>
</dbReference>
<dbReference type="InterPro" id="IPR040591">
    <property type="entry name" value="RqcP2_RBD"/>
</dbReference>
<reference evidence="3" key="1">
    <citation type="submission" date="2017-07" db="EMBL/GenBank/DDBJ databases">
        <title>Taro Niue Genome Assembly and Annotation.</title>
        <authorList>
            <person name="Atibalentja N."/>
            <person name="Keating K."/>
            <person name="Fields C.J."/>
        </authorList>
    </citation>
    <scope>NUCLEOTIDE SEQUENCE</scope>
    <source>
        <strain evidence="3">Niue_2</strain>
        <tissue evidence="3">Leaf</tissue>
    </source>
</reference>
<dbReference type="InterPro" id="IPR012677">
    <property type="entry name" value="Nucleotide-bd_a/b_plait_sf"/>
</dbReference>
<accession>A0A843V9P5</accession>
<evidence type="ECO:0000313" key="3">
    <source>
        <dbReference type="EMBL" id="MQL92928.1"/>
    </source>
</evidence>
<feature type="compositionally biased region" description="Basic and acidic residues" evidence="1">
    <location>
        <begin position="303"/>
        <end position="312"/>
    </location>
</feature>
<dbReference type="Gene3D" id="3.30.1370.160">
    <property type="match status" value="1"/>
</dbReference>
<dbReference type="OrthoDB" id="4150at2759"/>
<evidence type="ECO:0000256" key="1">
    <source>
        <dbReference type="SAM" id="MobiDB-lite"/>
    </source>
</evidence>
<dbReference type="AlphaFoldDB" id="A0A843V9P5"/>
<name>A0A843V9P5_COLES</name>
<protein>
    <recommendedName>
        <fullName evidence="2">Ribosome-associated protein quality control protein P2 RNA-binding domain-containing protein</fullName>
    </recommendedName>
</protein>
<feature type="region of interest" description="Disordered" evidence="1">
    <location>
        <begin position="239"/>
        <end position="325"/>
    </location>
</feature>
<comment type="caution">
    <text evidence="3">The sequence shown here is derived from an EMBL/GenBank/DDBJ whole genome shotgun (WGS) entry which is preliminary data.</text>
</comment>
<organism evidence="3 4">
    <name type="scientific">Colocasia esculenta</name>
    <name type="common">Wild taro</name>
    <name type="synonym">Arum esculentum</name>
    <dbReference type="NCBI Taxonomy" id="4460"/>
    <lineage>
        <taxon>Eukaryota</taxon>
        <taxon>Viridiplantae</taxon>
        <taxon>Streptophyta</taxon>
        <taxon>Embryophyta</taxon>
        <taxon>Tracheophyta</taxon>
        <taxon>Spermatophyta</taxon>
        <taxon>Magnoliopsida</taxon>
        <taxon>Liliopsida</taxon>
        <taxon>Araceae</taxon>
        <taxon>Aroideae</taxon>
        <taxon>Colocasieae</taxon>
        <taxon>Colocasia</taxon>
    </lineage>
</organism>
<keyword evidence="4" id="KW-1185">Reference proteome</keyword>
<evidence type="ECO:0000313" key="4">
    <source>
        <dbReference type="Proteomes" id="UP000652761"/>
    </source>
</evidence>
<dbReference type="Gene3D" id="3.30.70.330">
    <property type="match status" value="1"/>
</dbReference>
<proteinExistence type="predicted"/>
<dbReference type="Proteomes" id="UP000652761">
    <property type="component" value="Unassembled WGS sequence"/>
</dbReference>
<feature type="domain" description="Ribosome-associated protein quality control protein P2 RNA-binding" evidence="2">
    <location>
        <begin position="154"/>
        <end position="192"/>
    </location>
</feature>
<dbReference type="Pfam" id="PF17774">
    <property type="entry name" value="YlmH_RBD"/>
    <property type="match status" value="1"/>
</dbReference>
<feature type="compositionally biased region" description="Basic and acidic residues" evidence="1">
    <location>
        <begin position="246"/>
        <end position="260"/>
    </location>
</feature>